<feature type="region of interest" description="Disordered" evidence="8">
    <location>
        <begin position="47"/>
        <end position="85"/>
    </location>
</feature>
<evidence type="ECO:0000313" key="11">
    <source>
        <dbReference type="EnsemblPlants" id="OMERI07G13880.1"/>
    </source>
</evidence>
<dbReference type="GO" id="GO:0005886">
    <property type="term" value="C:plasma membrane"/>
    <property type="evidence" value="ECO:0007669"/>
    <property type="project" value="TreeGrafter"/>
</dbReference>
<accession>A0A0E0ECE5</accession>
<keyword evidence="4 9" id="KW-1133">Transmembrane helix</keyword>
<dbReference type="EnsemblPlants" id="OMERI07G13880.1">
    <property type="protein sequence ID" value="OMERI07G13880.1"/>
    <property type="gene ID" value="OMERI07G13880"/>
</dbReference>
<feature type="repeat" description="ANK" evidence="7">
    <location>
        <begin position="294"/>
        <end position="316"/>
    </location>
</feature>
<keyword evidence="2 9" id="KW-0812">Transmembrane</keyword>
<evidence type="ECO:0000256" key="8">
    <source>
        <dbReference type="SAM" id="MobiDB-lite"/>
    </source>
</evidence>
<evidence type="ECO:0000313" key="12">
    <source>
        <dbReference type="Proteomes" id="UP000008021"/>
    </source>
</evidence>
<organism evidence="11">
    <name type="scientific">Oryza meridionalis</name>
    <dbReference type="NCBI Taxonomy" id="40149"/>
    <lineage>
        <taxon>Eukaryota</taxon>
        <taxon>Viridiplantae</taxon>
        <taxon>Streptophyta</taxon>
        <taxon>Embryophyta</taxon>
        <taxon>Tracheophyta</taxon>
        <taxon>Spermatophyta</taxon>
        <taxon>Magnoliopsida</taxon>
        <taxon>Liliopsida</taxon>
        <taxon>Poales</taxon>
        <taxon>Poaceae</taxon>
        <taxon>BOP clade</taxon>
        <taxon>Oryzoideae</taxon>
        <taxon>Oryzeae</taxon>
        <taxon>Oryzinae</taxon>
        <taxon>Oryza</taxon>
    </lineage>
</organism>
<comment type="subcellular location">
    <subcellularLocation>
        <location evidence="1">Membrane</location>
        <topology evidence="1">Multi-pass membrane protein</topology>
    </subcellularLocation>
</comment>
<proteinExistence type="predicted"/>
<dbReference type="PROSITE" id="PS50297">
    <property type="entry name" value="ANK_REP_REGION"/>
    <property type="match status" value="3"/>
</dbReference>
<dbReference type="STRING" id="40149.A0A0E0ECE5"/>
<evidence type="ECO:0000256" key="1">
    <source>
        <dbReference type="ARBA" id="ARBA00004141"/>
    </source>
</evidence>
<feature type="transmembrane region" description="Helical" evidence="9">
    <location>
        <begin position="704"/>
        <end position="724"/>
    </location>
</feature>
<dbReference type="Pfam" id="PF12796">
    <property type="entry name" value="Ank_2"/>
    <property type="match status" value="2"/>
</dbReference>
<sequence length="796" mass="85809">MAETPAAAAAVEFGPHPHDMLTLDGELLRVLITGDMVRLEEILREAGGYGGDGEHPGDGGGNGGSPPHEVPPLEDGHRDPQTNGLQLTINLPDAAAVVVEGEAGMSLSPRRSYGYLKRRIAACSWSSMARWCQARDAPAPHPARGRGVHPRQPVAVAPAARRGAGCLLGVTSNGNTALHLVASRGHAELAALVRGRAPSLLAKRNRCLDTPLHCAAKAGHREVVARLLETPTGVAEAEADQLAAAATAEAALRVRNSLGATVLHEAVRHGHTEVVHLLMSRAGAAELASVASDDGVSPLYLAATTGSVRMVQELLRMLRPGDDGRRSPASFTGREGRTVLHVAATKSADFWAVAFAFLTEKVPPELSEEILSWEPSLLTRIDSAGRSPLHFAMQYGKLDIIRLFLNTEASVARICDNNGLFPLHHAAILGSTVMIDEIMETCPDFSELVDNRGRNFLHCAVEHGQGSVVRYICQDDRFAILLNATDSEGNTPLHLAVEYACPRVLSSLLQTARVETDIVNKDGRTAADLAHHAFAPGQSYYFLNPHALILSCLQWVRAPFTVDGVSHLPLDIKSAYGEQAQKELDDMRKSGTIASVLIATVAFAAAFTVPGGFVADDHPHAGTATLARRFAFRSFVVSDTMAFVFSIVATCFLIYATGAAELPPSRRRWYSLIASGLVPLGAQFMIAAFAFGFHLVLGVANRGLLVFVYVVSSASVLLCFPGIWTPWRLGLGKATWRRAGWKGLINMYQRPCSLRVLFRCTPYSFLFENIRRPLFSVLITVTFLVAVTLDIKYFTS</sequence>
<evidence type="ECO:0000256" key="2">
    <source>
        <dbReference type="ARBA" id="ARBA00022692"/>
    </source>
</evidence>
<feature type="domain" description="PGG" evidence="10">
    <location>
        <begin position="582"/>
        <end position="695"/>
    </location>
</feature>
<keyword evidence="5 7" id="KW-0040">ANK repeat</keyword>
<dbReference type="InterPro" id="IPR002110">
    <property type="entry name" value="Ankyrin_rpt"/>
</dbReference>
<dbReference type="Pfam" id="PF13962">
    <property type="entry name" value="PGG"/>
    <property type="match status" value="1"/>
</dbReference>
<dbReference type="PANTHER" id="PTHR24186:SF50">
    <property type="entry name" value="ANKYRIN REPEAT-CONTAINING PROTEIN ITN1-LIKE ISOFORM X1"/>
    <property type="match status" value="1"/>
</dbReference>
<evidence type="ECO:0000256" key="5">
    <source>
        <dbReference type="ARBA" id="ARBA00023043"/>
    </source>
</evidence>
<dbReference type="eggNOG" id="KOG0504">
    <property type="taxonomic scope" value="Eukaryota"/>
</dbReference>
<dbReference type="HOGENOM" id="CLU_000134_36_5_1"/>
<dbReference type="Pfam" id="PF00023">
    <property type="entry name" value="Ank"/>
    <property type="match status" value="1"/>
</dbReference>
<keyword evidence="12" id="KW-1185">Reference proteome</keyword>
<protein>
    <recommendedName>
        <fullName evidence="10">PGG domain-containing protein</fullName>
    </recommendedName>
</protein>
<dbReference type="PROSITE" id="PS50088">
    <property type="entry name" value="ANK_REPEAT"/>
    <property type="match status" value="3"/>
</dbReference>
<feature type="repeat" description="ANK" evidence="7">
    <location>
        <begin position="384"/>
        <end position="411"/>
    </location>
</feature>
<feature type="transmembrane region" description="Helical" evidence="9">
    <location>
        <begin position="669"/>
        <end position="697"/>
    </location>
</feature>
<dbReference type="SUPFAM" id="SSF48403">
    <property type="entry name" value="Ankyrin repeat"/>
    <property type="match status" value="1"/>
</dbReference>
<dbReference type="Gene3D" id="1.25.40.20">
    <property type="entry name" value="Ankyrin repeat-containing domain"/>
    <property type="match status" value="3"/>
</dbReference>
<dbReference type="Proteomes" id="UP000008021">
    <property type="component" value="Chromosome 7"/>
</dbReference>
<dbReference type="Pfam" id="PF13857">
    <property type="entry name" value="Ank_5"/>
    <property type="match status" value="1"/>
</dbReference>
<keyword evidence="3" id="KW-0677">Repeat</keyword>
<feature type="repeat" description="ANK" evidence="7">
    <location>
        <begin position="258"/>
        <end position="290"/>
    </location>
</feature>
<dbReference type="InterPro" id="IPR036770">
    <property type="entry name" value="Ankyrin_rpt-contain_sf"/>
</dbReference>
<evidence type="ECO:0000256" key="7">
    <source>
        <dbReference type="PROSITE-ProRule" id="PRU00023"/>
    </source>
</evidence>
<name>A0A0E0ECE5_9ORYZ</name>
<feature type="transmembrane region" description="Helical" evidence="9">
    <location>
        <begin position="593"/>
        <end position="615"/>
    </location>
</feature>
<dbReference type="AlphaFoldDB" id="A0A0E0ECE5"/>
<evidence type="ECO:0000256" key="9">
    <source>
        <dbReference type="SAM" id="Phobius"/>
    </source>
</evidence>
<dbReference type="SMART" id="SM00248">
    <property type="entry name" value="ANK"/>
    <property type="match status" value="9"/>
</dbReference>
<feature type="transmembrane region" description="Helical" evidence="9">
    <location>
        <begin position="636"/>
        <end position="657"/>
    </location>
</feature>
<evidence type="ECO:0000256" key="6">
    <source>
        <dbReference type="ARBA" id="ARBA00023136"/>
    </source>
</evidence>
<feature type="transmembrane region" description="Helical" evidence="9">
    <location>
        <begin position="774"/>
        <end position="794"/>
    </location>
</feature>
<evidence type="ECO:0000256" key="4">
    <source>
        <dbReference type="ARBA" id="ARBA00022989"/>
    </source>
</evidence>
<reference evidence="11" key="2">
    <citation type="submission" date="2018-05" db="EMBL/GenBank/DDBJ databases">
        <title>OmerRS3 (Oryza meridionalis Reference Sequence Version 3).</title>
        <authorList>
            <person name="Zhang J."/>
            <person name="Kudrna D."/>
            <person name="Lee S."/>
            <person name="Talag J."/>
            <person name="Welchert J."/>
            <person name="Wing R.A."/>
        </authorList>
    </citation>
    <scope>NUCLEOTIDE SEQUENCE [LARGE SCALE GENOMIC DNA]</scope>
    <source>
        <strain evidence="11">cv. OR44</strain>
    </source>
</reference>
<dbReference type="InterPro" id="IPR026961">
    <property type="entry name" value="PGG_dom"/>
</dbReference>
<evidence type="ECO:0000259" key="10">
    <source>
        <dbReference type="Pfam" id="PF13962"/>
    </source>
</evidence>
<dbReference type="PANTHER" id="PTHR24186">
    <property type="entry name" value="PROTEIN PHOSPHATASE 1 REGULATORY SUBUNIT"/>
    <property type="match status" value="1"/>
</dbReference>
<dbReference type="Gramene" id="OMERI07G13880.1">
    <property type="protein sequence ID" value="OMERI07G13880.1"/>
    <property type="gene ID" value="OMERI07G13880"/>
</dbReference>
<keyword evidence="6 9" id="KW-0472">Membrane</keyword>
<reference evidence="11" key="1">
    <citation type="submission" date="2015-04" db="UniProtKB">
        <authorList>
            <consortium name="EnsemblPlants"/>
        </authorList>
    </citation>
    <scope>IDENTIFICATION</scope>
</reference>
<evidence type="ECO:0000256" key="3">
    <source>
        <dbReference type="ARBA" id="ARBA00022737"/>
    </source>
</evidence>